<name>A0ABT0XI91_9BACI</name>
<proteinExistence type="predicted"/>
<accession>A0ABT0XI91</accession>
<organism evidence="1 2">
    <name type="scientific">Alkalicoccobacillus plakortidis</name>
    <dbReference type="NCBI Taxonomy" id="444060"/>
    <lineage>
        <taxon>Bacteria</taxon>
        <taxon>Bacillati</taxon>
        <taxon>Bacillota</taxon>
        <taxon>Bacilli</taxon>
        <taxon>Bacillales</taxon>
        <taxon>Bacillaceae</taxon>
        <taxon>Alkalicoccobacillus</taxon>
    </lineage>
</organism>
<keyword evidence="2" id="KW-1185">Reference proteome</keyword>
<sequence>MAEEKRKRRTDLIGLKGTKEFDLLGSDETKTVNIEVIDAEEYFLSGVELYVKDSMGDSYWTGLHEVELNK</sequence>
<dbReference type="Proteomes" id="UP001203665">
    <property type="component" value="Unassembled WGS sequence"/>
</dbReference>
<gene>
    <name evidence="1" type="ORF">NDM98_08925</name>
</gene>
<dbReference type="RefSeq" id="WP_251606522.1">
    <property type="nucleotide sequence ID" value="NZ_JAMQJY010000001.1"/>
</dbReference>
<protein>
    <recommendedName>
        <fullName evidence="3">DUF5348 domain-containing protein</fullName>
    </recommendedName>
</protein>
<reference evidence="1" key="1">
    <citation type="submission" date="2022-06" db="EMBL/GenBank/DDBJ databases">
        <title>Alkalicoccobacillus porphyridii sp. nov., isolated from a marine red alga, Porphyridium purpureum and reclassification of Shouchella plakortidis and Shouchella gibsonii as Alkalicoccobacillus plakortidis comb. nov. and Alkalicoccobacillus gibsonii comb. nov.</title>
        <authorList>
            <person name="Kim K.H."/>
            <person name="Lee J.K."/>
            <person name="Han D.M."/>
            <person name="Baek J.H."/>
            <person name="Jeon C.O."/>
        </authorList>
    </citation>
    <scope>NUCLEOTIDE SEQUENCE</scope>
    <source>
        <strain evidence="1">DSM 19153</strain>
    </source>
</reference>
<evidence type="ECO:0000313" key="2">
    <source>
        <dbReference type="Proteomes" id="UP001203665"/>
    </source>
</evidence>
<comment type="caution">
    <text evidence="1">The sequence shown here is derived from an EMBL/GenBank/DDBJ whole genome shotgun (WGS) entry which is preliminary data.</text>
</comment>
<dbReference type="EMBL" id="JAMQJY010000001">
    <property type="protein sequence ID" value="MCM2675604.1"/>
    <property type="molecule type" value="Genomic_DNA"/>
</dbReference>
<evidence type="ECO:0008006" key="3">
    <source>
        <dbReference type="Google" id="ProtNLM"/>
    </source>
</evidence>
<evidence type="ECO:0000313" key="1">
    <source>
        <dbReference type="EMBL" id="MCM2675604.1"/>
    </source>
</evidence>